<dbReference type="PANTHER" id="PTHR43160">
    <property type="entry name" value="ACONITATE HYDRATASE B"/>
    <property type="match status" value="1"/>
</dbReference>
<dbReference type="EMBL" id="BAABFB010000051">
    <property type="protein sequence ID" value="GAA4483188.1"/>
    <property type="molecule type" value="Genomic_DNA"/>
</dbReference>
<dbReference type="Proteomes" id="UP001501183">
    <property type="component" value="Unassembled WGS sequence"/>
</dbReference>
<evidence type="ECO:0000259" key="3">
    <source>
        <dbReference type="Pfam" id="PF00330"/>
    </source>
</evidence>
<organism evidence="4 5">
    <name type="scientific">Rhodococcus olei</name>
    <dbReference type="NCBI Taxonomy" id="2161675"/>
    <lineage>
        <taxon>Bacteria</taxon>
        <taxon>Bacillati</taxon>
        <taxon>Actinomycetota</taxon>
        <taxon>Actinomycetes</taxon>
        <taxon>Mycobacteriales</taxon>
        <taxon>Nocardiaceae</taxon>
        <taxon>Rhodococcus</taxon>
    </lineage>
</organism>
<protein>
    <recommendedName>
        <fullName evidence="3">Aconitase/3-isopropylmalate dehydratase large subunit alpha/beta/alpha domain-containing protein</fullName>
    </recommendedName>
</protein>
<comment type="caution">
    <text evidence="4">The sequence shown here is derived from an EMBL/GenBank/DDBJ whole genome shotgun (WGS) entry which is preliminary data.</text>
</comment>
<dbReference type="InterPro" id="IPR050926">
    <property type="entry name" value="Aconitase/IPM_isomerase"/>
</dbReference>
<evidence type="ECO:0000256" key="2">
    <source>
        <dbReference type="ARBA" id="ARBA00007185"/>
    </source>
</evidence>
<evidence type="ECO:0000256" key="1">
    <source>
        <dbReference type="ARBA" id="ARBA00001966"/>
    </source>
</evidence>
<evidence type="ECO:0000313" key="4">
    <source>
        <dbReference type="EMBL" id="GAA4483188.1"/>
    </source>
</evidence>
<keyword evidence="5" id="KW-1185">Reference proteome</keyword>
<dbReference type="Pfam" id="PF00330">
    <property type="entry name" value="Aconitase"/>
    <property type="match status" value="1"/>
</dbReference>
<dbReference type="InterPro" id="IPR036008">
    <property type="entry name" value="Aconitase_4Fe-4S_dom"/>
</dbReference>
<feature type="domain" description="Aconitase/3-isopropylmalate dehydratase large subunit alpha/beta/alpha" evidence="3">
    <location>
        <begin position="1"/>
        <end position="82"/>
    </location>
</feature>
<dbReference type="Gene3D" id="3.40.1060.10">
    <property type="entry name" value="Aconitase, Domain 2"/>
    <property type="match status" value="1"/>
</dbReference>
<dbReference type="InterPro" id="IPR015932">
    <property type="entry name" value="Aconitase_dom2"/>
</dbReference>
<gene>
    <name evidence="4" type="ORF">GCM10023094_34420</name>
</gene>
<dbReference type="SUPFAM" id="SSF53732">
    <property type="entry name" value="Aconitase iron-sulfur domain"/>
    <property type="match status" value="1"/>
</dbReference>
<comment type="similarity">
    <text evidence="2">Belongs to the aconitase/IPM isomerase family.</text>
</comment>
<dbReference type="InterPro" id="IPR001030">
    <property type="entry name" value="Acoase/IPM_deHydtase_lsu_aba"/>
</dbReference>
<dbReference type="PANTHER" id="PTHR43160:SF3">
    <property type="entry name" value="ACONITATE HYDRATASE, MITOCHONDRIAL"/>
    <property type="match status" value="1"/>
</dbReference>
<evidence type="ECO:0000313" key="5">
    <source>
        <dbReference type="Proteomes" id="UP001501183"/>
    </source>
</evidence>
<proteinExistence type="inferred from homology"/>
<name>A0ABP8PA13_9NOCA</name>
<reference evidence="5" key="1">
    <citation type="journal article" date="2019" name="Int. J. Syst. Evol. Microbiol.">
        <title>The Global Catalogue of Microorganisms (GCM) 10K type strain sequencing project: providing services to taxonomists for standard genome sequencing and annotation.</title>
        <authorList>
            <consortium name="The Broad Institute Genomics Platform"/>
            <consortium name="The Broad Institute Genome Sequencing Center for Infectious Disease"/>
            <person name="Wu L."/>
            <person name="Ma J."/>
        </authorList>
    </citation>
    <scope>NUCLEOTIDE SEQUENCE [LARGE SCALE GENOMIC DNA]</scope>
    <source>
        <strain evidence="5">JCM 32206</strain>
    </source>
</reference>
<sequence>MTGRLPRWCSAKDVILEMLHRHGVAGAVNRIIEYHGPGLATLTAMDRHVIANMGAELRATTSVAPAEETVRDFLRSQGREGDFTALAADSPSSTCTRR</sequence>
<comment type="cofactor">
    <cofactor evidence="1">
        <name>[4Fe-4S] cluster</name>
        <dbReference type="ChEBI" id="CHEBI:49883"/>
    </cofactor>
</comment>
<accession>A0ABP8PA13</accession>